<dbReference type="InterPro" id="IPR006323">
    <property type="entry name" value="Phosphonoacetald_hydro"/>
</dbReference>
<feature type="active site" description="Nucleophile" evidence="9">
    <location>
        <position position="10"/>
    </location>
</feature>
<dbReference type="GO" id="GO:0000287">
    <property type="term" value="F:magnesium ion binding"/>
    <property type="evidence" value="ECO:0007669"/>
    <property type="project" value="UniProtKB-UniRule"/>
</dbReference>
<reference evidence="11" key="1">
    <citation type="submission" date="2016-10" db="EMBL/GenBank/DDBJ databases">
        <authorList>
            <person name="Varghese N."/>
            <person name="Submissions S."/>
        </authorList>
    </citation>
    <scope>NUCLEOTIDE SEQUENCE [LARGE SCALE GENOMIC DNA]</scope>
    <source>
        <strain evidence="11">DUS833</strain>
    </source>
</reference>
<evidence type="ECO:0000256" key="4">
    <source>
        <dbReference type="ARBA" id="ARBA00022842"/>
    </source>
</evidence>
<keyword evidence="4 9" id="KW-0460">Magnesium</keyword>
<dbReference type="InterPro" id="IPR036412">
    <property type="entry name" value="HAD-like_sf"/>
</dbReference>
<dbReference type="STRING" id="157910.SAMN05445850_3597"/>
<feature type="active site" description="Schiff-base intermediate with substrate" evidence="9">
    <location>
        <position position="51"/>
    </location>
</feature>
<dbReference type="GO" id="GO:0006281">
    <property type="term" value="P:DNA repair"/>
    <property type="evidence" value="ECO:0007669"/>
    <property type="project" value="TreeGrafter"/>
</dbReference>
<accession>A0A1H1HI99</accession>
<feature type="binding site" evidence="9">
    <location>
        <position position="12"/>
    </location>
    <ligand>
        <name>Mg(2+)</name>
        <dbReference type="ChEBI" id="CHEBI:18420"/>
    </ligand>
</feature>
<dbReference type="FunFam" id="1.10.150.240:FF:000006">
    <property type="entry name" value="Phosphonoacetaldehyde hydrolase"/>
    <property type="match status" value="1"/>
</dbReference>
<dbReference type="SUPFAM" id="SSF56784">
    <property type="entry name" value="HAD-like"/>
    <property type="match status" value="1"/>
</dbReference>
<evidence type="ECO:0000256" key="1">
    <source>
        <dbReference type="ARBA" id="ARBA00011738"/>
    </source>
</evidence>
<dbReference type="RefSeq" id="WP_090805208.1">
    <property type="nucleotide sequence ID" value="NZ_FNKX01000001.1"/>
</dbReference>
<evidence type="ECO:0000256" key="8">
    <source>
        <dbReference type="ARBA" id="ARBA00066472"/>
    </source>
</evidence>
<protein>
    <recommendedName>
        <fullName evidence="8 9">Phosphonoacetaldehyde hydrolase</fullName>
        <shortName evidence="9">Phosphonatase</shortName>
        <ecNumber evidence="8 9">3.11.1.1</ecNumber>
    </recommendedName>
    <alternativeName>
        <fullName evidence="9">Phosphonoacetaldehyde phosphonohydrolase</fullName>
    </alternativeName>
</protein>
<organism evidence="10 11">
    <name type="scientific">Paraburkholderia tuberum</name>
    <dbReference type="NCBI Taxonomy" id="157910"/>
    <lineage>
        <taxon>Bacteria</taxon>
        <taxon>Pseudomonadati</taxon>
        <taxon>Pseudomonadota</taxon>
        <taxon>Betaproteobacteria</taxon>
        <taxon>Burkholderiales</taxon>
        <taxon>Burkholderiaceae</taxon>
        <taxon>Paraburkholderia</taxon>
    </lineage>
</organism>
<keyword evidence="3 9" id="KW-0378">Hydrolase</keyword>
<evidence type="ECO:0000256" key="9">
    <source>
        <dbReference type="HAMAP-Rule" id="MF_01375"/>
    </source>
</evidence>
<keyword evidence="2 9" id="KW-0479">Metal-binding</keyword>
<dbReference type="SFLD" id="SFLDG01135">
    <property type="entry name" value="C1.5.6:_HAD__Beta-PGM__Phospha"/>
    <property type="match status" value="1"/>
</dbReference>
<evidence type="ECO:0000313" key="11">
    <source>
        <dbReference type="Proteomes" id="UP000199365"/>
    </source>
</evidence>
<dbReference type="EC" id="3.11.1.1" evidence="8 9"/>
<dbReference type="SFLD" id="SFLDS00003">
    <property type="entry name" value="Haloacid_Dehalogenase"/>
    <property type="match status" value="1"/>
</dbReference>
<comment type="similarity">
    <text evidence="9">Belongs to the HAD-like hydrolase superfamily. PhnX family.</text>
</comment>
<dbReference type="HAMAP" id="MF_01375">
    <property type="entry name" value="PhnX"/>
    <property type="match status" value="1"/>
</dbReference>
<gene>
    <name evidence="9" type="primary">phnX</name>
    <name evidence="10" type="ORF">SAMN05445850_3597</name>
</gene>
<keyword evidence="5 9" id="KW-0704">Schiff base</keyword>
<dbReference type="CDD" id="cd02586">
    <property type="entry name" value="HAD_PHN"/>
    <property type="match status" value="1"/>
</dbReference>
<dbReference type="InterPro" id="IPR023214">
    <property type="entry name" value="HAD_sf"/>
</dbReference>
<evidence type="ECO:0000256" key="5">
    <source>
        <dbReference type="ARBA" id="ARBA00023270"/>
    </source>
</evidence>
<dbReference type="EMBL" id="FNKX01000001">
    <property type="protein sequence ID" value="SDR25069.1"/>
    <property type="molecule type" value="Genomic_DNA"/>
</dbReference>
<feature type="binding site" evidence="9">
    <location>
        <position position="10"/>
    </location>
    <ligand>
        <name>Mg(2+)</name>
        <dbReference type="ChEBI" id="CHEBI:18420"/>
    </ligand>
</feature>
<dbReference type="Gene3D" id="1.10.150.240">
    <property type="entry name" value="Putative phosphatase, domain 2"/>
    <property type="match status" value="1"/>
</dbReference>
<dbReference type="GO" id="GO:0050194">
    <property type="term" value="F:phosphonoacetaldehyde hydrolase activity"/>
    <property type="evidence" value="ECO:0007669"/>
    <property type="project" value="UniProtKB-UniRule"/>
</dbReference>
<proteinExistence type="inferred from homology"/>
<comment type="cofactor">
    <cofactor evidence="9">
        <name>Mg(2+)</name>
        <dbReference type="ChEBI" id="CHEBI:18420"/>
    </cofactor>
    <text evidence="9">Binds 1 Mg(2+) ion per subunit.</text>
</comment>
<dbReference type="NCBIfam" id="TIGR01422">
    <property type="entry name" value="phosphonatase"/>
    <property type="match status" value="1"/>
</dbReference>
<comment type="function">
    <text evidence="7 9">Involved in phosphonate degradation.</text>
</comment>
<keyword evidence="11" id="KW-1185">Reference proteome</keyword>
<comment type="catalytic activity">
    <reaction evidence="6 9">
        <text>phosphonoacetaldehyde + H2O = acetaldehyde + phosphate + H(+)</text>
        <dbReference type="Rhea" id="RHEA:18905"/>
        <dbReference type="ChEBI" id="CHEBI:15343"/>
        <dbReference type="ChEBI" id="CHEBI:15377"/>
        <dbReference type="ChEBI" id="CHEBI:15378"/>
        <dbReference type="ChEBI" id="CHEBI:43474"/>
        <dbReference type="ChEBI" id="CHEBI:58383"/>
        <dbReference type="EC" id="3.11.1.1"/>
    </reaction>
</comment>
<dbReference type="GO" id="GO:0019700">
    <property type="term" value="P:organic phosphonate catabolic process"/>
    <property type="evidence" value="ECO:0007669"/>
    <property type="project" value="InterPro"/>
</dbReference>
<dbReference type="PANTHER" id="PTHR43434">
    <property type="entry name" value="PHOSPHOGLYCOLATE PHOSPHATASE"/>
    <property type="match status" value="1"/>
</dbReference>
<evidence type="ECO:0000313" key="10">
    <source>
        <dbReference type="EMBL" id="SDR25069.1"/>
    </source>
</evidence>
<evidence type="ECO:0000256" key="6">
    <source>
        <dbReference type="ARBA" id="ARBA00052005"/>
    </source>
</evidence>
<dbReference type="Pfam" id="PF00702">
    <property type="entry name" value="Hydrolase"/>
    <property type="match status" value="1"/>
</dbReference>
<evidence type="ECO:0000256" key="7">
    <source>
        <dbReference type="ARBA" id="ARBA00056573"/>
    </source>
</evidence>
<dbReference type="Gene3D" id="3.40.50.1000">
    <property type="entry name" value="HAD superfamily/HAD-like"/>
    <property type="match status" value="1"/>
</dbReference>
<dbReference type="Proteomes" id="UP000199365">
    <property type="component" value="Unassembled WGS sequence"/>
</dbReference>
<evidence type="ECO:0000256" key="2">
    <source>
        <dbReference type="ARBA" id="ARBA00022723"/>
    </source>
</evidence>
<comment type="subunit">
    <text evidence="1 9">Homodimer.</text>
</comment>
<sequence length="267" mass="28449">MKHVKAVIFDWAGTVVDYGSRAPMGAFVETFEQFGVPITIDEARGPMGMAKRPHIAALMALPRVAQAWAERHGHTPTDADIDAVYEVFVPKNIAVAASYSAVIPGVAEVASALRQNDIRIGTTTGYTREIIDEIVPGAAAQGFAPDSIVCTGDTPEGRPSPYMIYRTLPLLGVWRAKEAIKVDDTEVGIEEGINAGTWAVGVAVSGNAFGMSEAEVKALPADEFAARRNAAMARLKAAGAHYVIDSVADLMPVVYDIDARLARGERP</sequence>
<name>A0A1H1HI99_9BURK</name>
<dbReference type="PANTHER" id="PTHR43434:SF19">
    <property type="entry name" value="PHOSPHONOACETALDEHYDE HYDROLASE"/>
    <property type="match status" value="1"/>
</dbReference>
<dbReference type="InterPro" id="IPR023198">
    <property type="entry name" value="PGP-like_dom2"/>
</dbReference>
<dbReference type="GO" id="GO:0005829">
    <property type="term" value="C:cytosol"/>
    <property type="evidence" value="ECO:0007669"/>
    <property type="project" value="TreeGrafter"/>
</dbReference>
<dbReference type="GO" id="GO:0008967">
    <property type="term" value="F:phosphoglycolate phosphatase activity"/>
    <property type="evidence" value="ECO:0007669"/>
    <property type="project" value="TreeGrafter"/>
</dbReference>
<dbReference type="AlphaFoldDB" id="A0A1H1HI99"/>
<evidence type="ECO:0000256" key="3">
    <source>
        <dbReference type="ARBA" id="ARBA00022801"/>
    </source>
</evidence>
<feature type="binding site" evidence="9">
    <location>
        <position position="184"/>
    </location>
    <ligand>
        <name>Mg(2+)</name>
        <dbReference type="ChEBI" id="CHEBI:18420"/>
    </ligand>
</feature>
<dbReference type="InterPro" id="IPR050155">
    <property type="entry name" value="HAD-like_hydrolase_sf"/>
</dbReference>
<dbReference type="SFLD" id="SFLDG01129">
    <property type="entry name" value="C1.5:_HAD__Beta-PGM__Phosphata"/>
    <property type="match status" value="1"/>
</dbReference>